<dbReference type="EMBL" id="JBHRWO010000022">
    <property type="protein sequence ID" value="MFC3495900.1"/>
    <property type="molecule type" value="Genomic_DNA"/>
</dbReference>
<protein>
    <submittedName>
        <fullName evidence="1">Uncharacterized protein</fullName>
    </submittedName>
</protein>
<keyword evidence="2" id="KW-1185">Reference proteome</keyword>
<evidence type="ECO:0000313" key="2">
    <source>
        <dbReference type="Proteomes" id="UP001595712"/>
    </source>
</evidence>
<dbReference type="RefSeq" id="WP_387980847.1">
    <property type="nucleotide sequence ID" value="NZ_JBHRWO010000022.1"/>
</dbReference>
<accession>A0ABV7Q8W0</accession>
<comment type="caution">
    <text evidence="1">The sequence shown here is derived from an EMBL/GenBank/DDBJ whole genome shotgun (WGS) entry which is preliminary data.</text>
</comment>
<evidence type="ECO:0000313" key="1">
    <source>
        <dbReference type="EMBL" id="MFC3495900.1"/>
    </source>
</evidence>
<reference evidence="2" key="1">
    <citation type="journal article" date="2019" name="Int. J. Syst. Evol. Microbiol.">
        <title>The Global Catalogue of Microorganisms (GCM) 10K type strain sequencing project: providing services to taxonomists for standard genome sequencing and annotation.</title>
        <authorList>
            <consortium name="The Broad Institute Genomics Platform"/>
            <consortium name="The Broad Institute Genome Sequencing Center for Infectious Disease"/>
            <person name="Wu L."/>
            <person name="Ma J."/>
        </authorList>
    </citation>
    <scope>NUCLEOTIDE SEQUENCE [LARGE SCALE GENOMIC DNA]</scope>
    <source>
        <strain evidence="2">CGMCC 4.7396</strain>
    </source>
</reference>
<sequence length="109" mass="11398">MDPILLTIATAAAGKAAEVLAQNGADVTRKAVDAVRRRFGGGDAIAGIEPLAATINETCASEPEFRSELEGIIGRPIQVTNIVKFQNNFHGDGPKNVVQADTINGLTLN</sequence>
<name>A0ABV7Q8W0_9ACTN</name>
<gene>
    <name evidence="1" type="ORF">ACFO8M_25750</name>
</gene>
<proteinExistence type="predicted"/>
<dbReference type="Proteomes" id="UP001595712">
    <property type="component" value="Unassembled WGS sequence"/>
</dbReference>
<organism evidence="1 2">
    <name type="scientific">Glycomyces rhizosphaerae</name>
    <dbReference type="NCBI Taxonomy" id="2054422"/>
    <lineage>
        <taxon>Bacteria</taxon>
        <taxon>Bacillati</taxon>
        <taxon>Actinomycetota</taxon>
        <taxon>Actinomycetes</taxon>
        <taxon>Glycomycetales</taxon>
        <taxon>Glycomycetaceae</taxon>
        <taxon>Glycomyces</taxon>
    </lineage>
</organism>